<feature type="transmembrane region" description="Helical" evidence="1">
    <location>
        <begin position="156"/>
        <end position="175"/>
    </location>
</feature>
<evidence type="ECO:0000313" key="2">
    <source>
        <dbReference type="EMBL" id="MBD7911371.1"/>
    </source>
</evidence>
<keyword evidence="1" id="KW-0812">Transmembrane</keyword>
<dbReference type="InterPro" id="IPR010540">
    <property type="entry name" value="CmpB_TMEM229"/>
</dbReference>
<organism evidence="2 3">
    <name type="scientific">Clostridium cibarium</name>
    <dbReference type="NCBI Taxonomy" id="2762247"/>
    <lineage>
        <taxon>Bacteria</taxon>
        <taxon>Bacillati</taxon>
        <taxon>Bacillota</taxon>
        <taxon>Clostridia</taxon>
        <taxon>Eubacteriales</taxon>
        <taxon>Clostridiaceae</taxon>
        <taxon>Clostridium</taxon>
    </lineage>
</organism>
<name>A0ABR8PT79_9CLOT</name>
<dbReference type="RefSeq" id="WP_143316032.1">
    <property type="nucleotide sequence ID" value="NZ_JACSRA010000010.1"/>
</dbReference>
<accession>A0ABR8PT79</accession>
<keyword evidence="1" id="KW-0472">Membrane</keyword>
<feature type="transmembrane region" description="Helical" evidence="1">
    <location>
        <begin position="73"/>
        <end position="96"/>
    </location>
</feature>
<keyword evidence="3" id="KW-1185">Reference proteome</keyword>
<dbReference type="Proteomes" id="UP000627781">
    <property type="component" value="Unassembled WGS sequence"/>
</dbReference>
<dbReference type="Pfam" id="PF06541">
    <property type="entry name" value="ABC_trans_CmpB"/>
    <property type="match status" value="1"/>
</dbReference>
<sequence length="223" mass="26212">MQLVNFLDFNIFNLFFYYIFYSFLGWCAEVAYAYKNQRKFVNRGFLHGPLCPIYGACLLSIIILLTNFKNNNILVLLIFATLFTSSIEYITGFLLEKLFKTKYWDYTEDPLNLHGRICLHFSLMWGAVSIGIVKIIHPMVTNLINMIPENIKPTLFFTLAIFLLMDFYSTLKSLISLKKIAYLIQFDAGILANKYSTFIQNSNLEIKFNELKKKLLKWKNKYY</sequence>
<reference evidence="2 3" key="1">
    <citation type="submission" date="2020-08" db="EMBL/GenBank/DDBJ databases">
        <title>A Genomic Blueprint of the Chicken Gut Microbiome.</title>
        <authorList>
            <person name="Gilroy R."/>
            <person name="Ravi A."/>
            <person name="Getino M."/>
            <person name="Pursley I."/>
            <person name="Horton D.L."/>
            <person name="Alikhan N.-F."/>
            <person name="Baker D."/>
            <person name="Gharbi K."/>
            <person name="Hall N."/>
            <person name="Watson M."/>
            <person name="Adriaenssens E.M."/>
            <person name="Foster-Nyarko E."/>
            <person name="Jarju S."/>
            <person name="Secka A."/>
            <person name="Antonio M."/>
            <person name="Oren A."/>
            <person name="Chaudhuri R."/>
            <person name="La Ragione R.M."/>
            <person name="Hildebrand F."/>
            <person name="Pallen M.J."/>
        </authorList>
    </citation>
    <scope>NUCLEOTIDE SEQUENCE [LARGE SCALE GENOMIC DNA]</scope>
    <source>
        <strain evidence="2 3">Sa3CVN1</strain>
    </source>
</reference>
<protein>
    <submittedName>
        <fullName evidence="2">ABC transporter permease</fullName>
    </submittedName>
</protein>
<evidence type="ECO:0000256" key="1">
    <source>
        <dbReference type="SAM" id="Phobius"/>
    </source>
</evidence>
<gene>
    <name evidence="2" type="ORF">H9661_08385</name>
</gene>
<evidence type="ECO:0000313" key="3">
    <source>
        <dbReference type="Proteomes" id="UP000627781"/>
    </source>
</evidence>
<feature type="transmembrane region" description="Helical" evidence="1">
    <location>
        <begin position="15"/>
        <end position="34"/>
    </location>
</feature>
<dbReference type="EMBL" id="JACSRA010000010">
    <property type="protein sequence ID" value="MBD7911371.1"/>
    <property type="molecule type" value="Genomic_DNA"/>
</dbReference>
<comment type="caution">
    <text evidence="2">The sequence shown here is derived from an EMBL/GenBank/DDBJ whole genome shotgun (WGS) entry which is preliminary data.</text>
</comment>
<keyword evidence="1" id="KW-1133">Transmembrane helix</keyword>
<proteinExistence type="predicted"/>
<feature type="transmembrane region" description="Helical" evidence="1">
    <location>
        <begin position="46"/>
        <end position="67"/>
    </location>
</feature>
<feature type="transmembrane region" description="Helical" evidence="1">
    <location>
        <begin position="117"/>
        <end position="136"/>
    </location>
</feature>